<dbReference type="InterPro" id="IPR021133">
    <property type="entry name" value="HEAT_type_2"/>
</dbReference>
<dbReference type="PROSITE" id="PS50077">
    <property type="entry name" value="HEAT_REPEAT"/>
    <property type="match status" value="1"/>
</dbReference>
<dbReference type="InterPro" id="IPR011989">
    <property type="entry name" value="ARM-like"/>
</dbReference>
<evidence type="ECO:0000256" key="1">
    <source>
        <dbReference type="SAM" id="MobiDB-lite"/>
    </source>
</evidence>
<accession>A0A660LKL6</accession>
<feature type="compositionally biased region" description="Polar residues" evidence="1">
    <location>
        <begin position="355"/>
        <end position="364"/>
    </location>
</feature>
<dbReference type="RefSeq" id="WP_121252292.1">
    <property type="nucleotide sequence ID" value="NZ_RBIL01000001.1"/>
</dbReference>
<dbReference type="EMBL" id="RBIL01000001">
    <property type="protein sequence ID" value="RKQ93831.1"/>
    <property type="molecule type" value="Genomic_DNA"/>
</dbReference>
<dbReference type="Pfam" id="PF03130">
    <property type="entry name" value="HEAT_PBS"/>
    <property type="match status" value="1"/>
</dbReference>
<keyword evidence="3" id="KW-1185">Reference proteome</keyword>
<dbReference type="Proteomes" id="UP000278962">
    <property type="component" value="Unassembled WGS sequence"/>
</dbReference>
<reference evidence="2 3" key="1">
    <citation type="submission" date="2018-10" db="EMBL/GenBank/DDBJ databases">
        <title>Genomic Encyclopedia of Archaeal and Bacterial Type Strains, Phase II (KMG-II): from individual species to whole genera.</title>
        <authorList>
            <person name="Goeker M."/>
        </authorList>
    </citation>
    <scope>NUCLEOTIDE SEQUENCE [LARGE SCALE GENOMIC DNA]</scope>
    <source>
        <strain evidence="2 3">DSM 14954</strain>
    </source>
</reference>
<name>A0A660LKL6_9ACTN</name>
<protein>
    <recommendedName>
        <fullName evidence="4">HEAT repeat domain-containing protein</fullName>
    </recommendedName>
</protein>
<dbReference type="InterPro" id="IPR004155">
    <property type="entry name" value="PBS_lyase_HEAT"/>
</dbReference>
<sequence>MLMLAKQGWDLVQGSRKVYEHWKRLPDADRELTRASAERVGALGAELSKALAMSRFRRDATPGGRGADLVASELQTVLKEIATGPLGVVALAALRPKGRFARAAVTGGGFVVRRINRKNGAAVLPAGPASDPAATHVAIQLDQLRAVHREHDRSGVGLANLPQYNHAMGELFRMGPHAVPPLIAVLGGPRPSTDTPEGLVEDGVANDIAEVLGAIGDPEAIDVLVAQFDRFIVAAHRALAQFSEGVETLLAGLDAPDDFTRGCCIQGLAFARVERTRAAQGVTQALGDGVAHNRELAALSAQRLACPDPQLLAVLDRLAMDDPSERVRAKALQTHHELASQLGPEVSAQGVGSGNRENGTNSTQAHERKQMGWFSKGPKPVSASLPDPEWSAASRATYVREVSKYYGTPETMADGGRKHLAAGDPGTAVHLLCKSIDMMHTAYGYAEMRDRQPGPADQPILDDFCEAVAASLAAHPQADLDEPVREVTHRLRAIAHACEQRQLPAGMFRLAHDRLGRIAPRVPTDDLLWA</sequence>
<proteinExistence type="predicted"/>
<organism evidence="2 3">
    <name type="scientific">Solirubrobacter pauli</name>
    <dbReference type="NCBI Taxonomy" id="166793"/>
    <lineage>
        <taxon>Bacteria</taxon>
        <taxon>Bacillati</taxon>
        <taxon>Actinomycetota</taxon>
        <taxon>Thermoleophilia</taxon>
        <taxon>Solirubrobacterales</taxon>
        <taxon>Solirubrobacteraceae</taxon>
        <taxon>Solirubrobacter</taxon>
    </lineage>
</organism>
<feature type="region of interest" description="Disordered" evidence="1">
    <location>
        <begin position="334"/>
        <end position="367"/>
    </location>
</feature>
<dbReference type="SUPFAM" id="SSF48371">
    <property type="entry name" value="ARM repeat"/>
    <property type="match status" value="1"/>
</dbReference>
<evidence type="ECO:0000313" key="2">
    <source>
        <dbReference type="EMBL" id="RKQ93831.1"/>
    </source>
</evidence>
<dbReference type="InterPro" id="IPR016024">
    <property type="entry name" value="ARM-type_fold"/>
</dbReference>
<dbReference type="Gene3D" id="1.25.10.10">
    <property type="entry name" value="Leucine-rich Repeat Variant"/>
    <property type="match status" value="1"/>
</dbReference>
<evidence type="ECO:0000313" key="3">
    <source>
        <dbReference type="Proteomes" id="UP000278962"/>
    </source>
</evidence>
<dbReference type="OrthoDB" id="9950677at2"/>
<dbReference type="AlphaFoldDB" id="A0A660LKL6"/>
<comment type="caution">
    <text evidence="2">The sequence shown here is derived from an EMBL/GenBank/DDBJ whole genome shotgun (WGS) entry which is preliminary data.</text>
</comment>
<gene>
    <name evidence="2" type="ORF">C8N24_3705</name>
</gene>
<evidence type="ECO:0008006" key="4">
    <source>
        <dbReference type="Google" id="ProtNLM"/>
    </source>
</evidence>